<dbReference type="EMBL" id="FNUL01000012">
    <property type="protein sequence ID" value="SEF90179.1"/>
    <property type="molecule type" value="Genomic_DNA"/>
</dbReference>
<evidence type="ECO:0000313" key="1">
    <source>
        <dbReference type="EMBL" id="SEF90179.1"/>
    </source>
</evidence>
<dbReference type="AlphaFoldDB" id="A0A1H5VS95"/>
<keyword evidence="2" id="KW-1185">Reference proteome</keyword>
<reference evidence="1 2" key="1">
    <citation type="submission" date="2016-10" db="EMBL/GenBank/DDBJ databases">
        <authorList>
            <person name="de Groot N.N."/>
        </authorList>
    </citation>
    <scope>NUCLEOTIDE SEQUENCE [LARGE SCALE GENOMIC DNA]</scope>
    <source>
        <strain evidence="1 2">D15d</strain>
    </source>
</reference>
<protein>
    <submittedName>
        <fullName evidence="1">Uncharacterized protein</fullName>
    </submittedName>
</protein>
<evidence type="ECO:0000313" key="2">
    <source>
        <dbReference type="Proteomes" id="UP000236726"/>
    </source>
</evidence>
<gene>
    <name evidence="1" type="ORF">SAMN05216537_11268</name>
</gene>
<name>A0A1H5VS95_9FIRM</name>
<accession>A0A1H5VS95</accession>
<proteinExistence type="predicted"/>
<organism evidence="1 2">
    <name type="scientific">Lachnospira multipara</name>
    <dbReference type="NCBI Taxonomy" id="28051"/>
    <lineage>
        <taxon>Bacteria</taxon>
        <taxon>Bacillati</taxon>
        <taxon>Bacillota</taxon>
        <taxon>Clostridia</taxon>
        <taxon>Lachnospirales</taxon>
        <taxon>Lachnospiraceae</taxon>
        <taxon>Lachnospira</taxon>
    </lineage>
</organism>
<dbReference type="Proteomes" id="UP000236726">
    <property type="component" value="Unassembled WGS sequence"/>
</dbReference>
<sequence>MTLMEIEVPIFVSAKSLKKLMNKEETFEELKQRVSNNARYEDFIFLEKPTEFDKTDLFSDKYAEIQLHDVSKIPDYPDVLGFCGVFKIESGEIVSLDGDSYGPQMIVVGYQEFTYDNETCLDLLTIRW</sequence>